<evidence type="ECO:0000256" key="3">
    <source>
        <dbReference type="ARBA" id="ARBA00022729"/>
    </source>
</evidence>
<evidence type="ECO:0000256" key="4">
    <source>
        <dbReference type="SAM" id="Phobius"/>
    </source>
</evidence>
<dbReference type="GO" id="GO:1904680">
    <property type="term" value="F:peptide transmembrane transporter activity"/>
    <property type="evidence" value="ECO:0007669"/>
    <property type="project" value="TreeGrafter"/>
</dbReference>
<reference evidence="6 7" key="1">
    <citation type="journal article" date="2016" name="Nat. Commun.">
        <title>Thousands of microbial genomes shed light on interconnected biogeochemical processes in an aquifer system.</title>
        <authorList>
            <person name="Anantharaman K."/>
            <person name="Brown C.T."/>
            <person name="Hug L.A."/>
            <person name="Sharon I."/>
            <person name="Castelle C.J."/>
            <person name="Probst A.J."/>
            <person name="Thomas B.C."/>
            <person name="Singh A."/>
            <person name="Wilkins M.J."/>
            <person name="Karaoz U."/>
            <person name="Brodie E.L."/>
            <person name="Williams K.H."/>
            <person name="Hubbard S.S."/>
            <person name="Banfield J.F."/>
        </authorList>
    </citation>
    <scope>NUCLEOTIDE SEQUENCE [LARGE SCALE GENOMIC DNA]</scope>
</reference>
<evidence type="ECO:0000313" key="7">
    <source>
        <dbReference type="Proteomes" id="UP000179237"/>
    </source>
</evidence>
<evidence type="ECO:0000313" key="6">
    <source>
        <dbReference type="EMBL" id="OGD81589.1"/>
    </source>
</evidence>
<dbReference type="PIRSF" id="PIRSF002741">
    <property type="entry name" value="MppA"/>
    <property type="match status" value="1"/>
</dbReference>
<feature type="transmembrane region" description="Helical" evidence="4">
    <location>
        <begin position="21"/>
        <end position="40"/>
    </location>
</feature>
<evidence type="ECO:0000256" key="1">
    <source>
        <dbReference type="ARBA" id="ARBA00005695"/>
    </source>
</evidence>
<dbReference type="Pfam" id="PF00496">
    <property type="entry name" value="SBP_bac_5"/>
    <property type="match status" value="2"/>
</dbReference>
<dbReference type="Gene3D" id="3.90.76.10">
    <property type="entry name" value="Dipeptide-binding Protein, Domain 1"/>
    <property type="match status" value="1"/>
</dbReference>
<protein>
    <recommendedName>
        <fullName evidence="5">Solute-binding protein family 5 domain-containing protein</fullName>
    </recommendedName>
</protein>
<organism evidence="6 7">
    <name type="scientific">Candidatus Collierbacteria bacterium RIFOXYD1_FULL_40_9</name>
    <dbReference type="NCBI Taxonomy" id="1817731"/>
    <lineage>
        <taxon>Bacteria</taxon>
        <taxon>Candidatus Collieribacteriota</taxon>
    </lineage>
</organism>
<dbReference type="Gene3D" id="3.10.105.10">
    <property type="entry name" value="Dipeptide-binding Protein, Domain 3"/>
    <property type="match status" value="1"/>
</dbReference>
<evidence type="ECO:0000259" key="5">
    <source>
        <dbReference type="Pfam" id="PF00496"/>
    </source>
</evidence>
<feature type="domain" description="Solute-binding protein family 5" evidence="5">
    <location>
        <begin position="83"/>
        <end position="174"/>
    </location>
</feature>
<dbReference type="PANTHER" id="PTHR30290:SF9">
    <property type="entry name" value="OLIGOPEPTIDE-BINDING PROTEIN APPA"/>
    <property type="match status" value="1"/>
</dbReference>
<dbReference type="InterPro" id="IPR030678">
    <property type="entry name" value="Peptide/Ni-bd"/>
</dbReference>
<accession>A0A1F5FPQ5</accession>
<dbReference type="GO" id="GO:0043190">
    <property type="term" value="C:ATP-binding cassette (ABC) transporter complex"/>
    <property type="evidence" value="ECO:0007669"/>
    <property type="project" value="InterPro"/>
</dbReference>
<dbReference type="SUPFAM" id="SSF53850">
    <property type="entry name" value="Periplasmic binding protein-like II"/>
    <property type="match status" value="1"/>
</dbReference>
<dbReference type="AlphaFoldDB" id="A0A1F5FPQ5"/>
<gene>
    <name evidence="6" type="ORF">A2572_04365</name>
</gene>
<feature type="domain" description="Solute-binding protein family 5" evidence="5">
    <location>
        <begin position="191"/>
        <end position="370"/>
    </location>
</feature>
<dbReference type="CDD" id="cd00995">
    <property type="entry name" value="PBP2_NikA_DppA_OppA_like"/>
    <property type="match status" value="1"/>
</dbReference>
<name>A0A1F5FPQ5_9BACT</name>
<evidence type="ECO:0000256" key="2">
    <source>
        <dbReference type="ARBA" id="ARBA00022448"/>
    </source>
</evidence>
<keyword evidence="2" id="KW-0813">Transport</keyword>
<dbReference type="InterPro" id="IPR000914">
    <property type="entry name" value="SBP_5_dom"/>
</dbReference>
<comment type="caution">
    <text evidence="6">The sequence shown here is derived from an EMBL/GenBank/DDBJ whole genome shotgun (WGS) entry which is preliminary data.</text>
</comment>
<sequence length="440" mass="49792">MSKLREKIWLLSGFTKKYGGIVLFSLLVTVASIFAISKVLSKLPKNKQNVRVGIVGQFNSNQLPQRILNVLSAGLISFNSQLEPIPNIAENWTVSEDGRTYTFKLFPDKKWSNGQLLTANDVRISIPNIKIQAPDNYTLSFQIPTKFSPFVSLLNIPLVSKDSKVAGDYNIKLKQRTSGVITQVILESSQNQITFQTYPTARQALTAYKLGQVDTVLDLPSDLIAEANGFGQVTSFPNLSQTVLLIFNQTDPNLKEKQVRQSIAYMLKDKSFGEKESLTTINPLSWGYNPVVKTYAFNPQRAKELTKSKIALELSTSPELLKIAENIKTQLDSDIFEINIKVVTSTPEQFQLFLTNFNIPTDPDQYREWHSTQSTNIGRGNDEKIDKLLEDGRIITDQKQRKAIYFDFQKTFAEELPAIPLFHPTTFNLTRKPEQLELFK</sequence>
<dbReference type="EMBL" id="MFAQ01000041">
    <property type="protein sequence ID" value="OGD81589.1"/>
    <property type="molecule type" value="Genomic_DNA"/>
</dbReference>
<proteinExistence type="inferred from homology"/>
<keyword evidence="4" id="KW-1133">Transmembrane helix</keyword>
<dbReference type="Gene3D" id="3.40.190.10">
    <property type="entry name" value="Periplasmic binding protein-like II"/>
    <property type="match status" value="1"/>
</dbReference>
<dbReference type="GO" id="GO:0042597">
    <property type="term" value="C:periplasmic space"/>
    <property type="evidence" value="ECO:0007669"/>
    <property type="project" value="UniProtKB-ARBA"/>
</dbReference>
<dbReference type="PANTHER" id="PTHR30290">
    <property type="entry name" value="PERIPLASMIC BINDING COMPONENT OF ABC TRANSPORTER"/>
    <property type="match status" value="1"/>
</dbReference>
<dbReference type="Proteomes" id="UP000179237">
    <property type="component" value="Unassembled WGS sequence"/>
</dbReference>
<comment type="similarity">
    <text evidence="1">Belongs to the bacterial solute-binding protein 5 family.</text>
</comment>
<keyword evidence="3" id="KW-0732">Signal</keyword>
<dbReference type="GO" id="GO:0015833">
    <property type="term" value="P:peptide transport"/>
    <property type="evidence" value="ECO:0007669"/>
    <property type="project" value="TreeGrafter"/>
</dbReference>
<keyword evidence="4" id="KW-0812">Transmembrane</keyword>
<dbReference type="InterPro" id="IPR039424">
    <property type="entry name" value="SBP_5"/>
</dbReference>
<keyword evidence="4" id="KW-0472">Membrane</keyword>